<gene>
    <name evidence="1" type="ORF">DL764_006247</name>
</gene>
<dbReference type="AlphaFoldDB" id="A0A4Q4T8Q2"/>
<evidence type="ECO:0000313" key="2">
    <source>
        <dbReference type="Proteomes" id="UP000293360"/>
    </source>
</evidence>
<comment type="caution">
    <text evidence="1">The sequence shown here is derived from an EMBL/GenBank/DDBJ whole genome shotgun (WGS) entry which is preliminary data.</text>
</comment>
<proteinExistence type="predicted"/>
<dbReference type="InterPro" id="IPR029058">
    <property type="entry name" value="AB_hydrolase_fold"/>
</dbReference>
<name>A0A4Q4T8Q2_9PEZI</name>
<dbReference type="Gene3D" id="3.40.50.1820">
    <property type="entry name" value="alpha/beta hydrolase"/>
    <property type="match status" value="1"/>
</dbReference>
<sequence length="157" mass="17900">MLGGEYACSQPQELKKLVISSGPASIPLMAKEYDPLIAQLAFDIRETLEDRNIQGGYDSEVFEKAASVFYARHVCRQGTSKFVTLGSFENWEIGQEARKVEAETLLLNGKYDEATDMCMVQWFRVIPKVKSVTFENSNYMGHWERESDLWRLSDLSS</sequence>
<evidence type="ECO:0000313" key="1">
    <source>
        <dbReference type="EMBL" id="RYP01244.1"/>
    </source>
</evidence>
<dbReference type="EMBL" id="QJNU01000365">
    <property type="protein sequence ID" value="RYP01244.1"/>
    <property type="molecule type" value="Genomic_DNA"/>
</dbReference>
<organism evidence="1 2">
    <name type="scientific">Monosporascus ibericus</name>
    <dbReference type="NCBI Taxonomy" id="155417"/>
    <lineage>
        <taxon>Eukaryota</taxon>
        <taxon>Fungi</taxon>
        <taxon>Dikarya</taxon>
        <taxon>Ascomycota</taxon>
        <taxon>Pezizomycotina</taxon>
        <taxon>Sordariomycetes</taxon>
        <taxon>Xylariomycetidae</taxon>
        <taxon>Xylariales</taxon>
        <taxon>Xylariales incertae sedis</taxon>
        <taxon>Monosporascus</taxon>
    </lineage>
</organism>
<accession>A0A4Q4T8Q2</accession>
<reference evidence="1 2" key="1">
    <citation type="submission" date="2018-06" db="EMBL/GenBank/DDBJ databases">
        <title>Complete Genomes of Monosporascus.</title>
        <authorList>
            <person name="Robinson A.J."/>
            <person name="Natvig D.O."/>
        </authorList>
    </citation>
    <scope>NUCLEOTIDE SEQUENCE [LARGE SCALE GENOMIC DNA]</scope>
    <source>
        <strain evidence="1 2">CBS 110550</strain>
    </source>
</reference>
<protein>
    <recommendedName>
        <fullName evidence="3">AB hydrolase-1 domain-containing protein</fullName>
    </recommendedName>
</protein>
<dbReference type="STRING" id="155417.A0A4Q4T8Q2"/>
<dbReference type="OrthoDB" id="190201at2759"/>
<keyword evidence="2" id="KW-1185">Reference proteome</keyword>
<dbReference type="Proteomes" id="UP000293360">
    <property type="component" value="Unassembled WGS sequence"/>
</dbReference>
<dbReference type="SUPFAM" id="SSF53474">
    <property type="entry name" value="alpha/beta-Hydrolases"/>
    <property type="match status" value="1"/>
</dbReference>
<evidence type="ECO:0008006" key="3">
    <source>
        <dbReference type="Google" id="ProtNLM"/>
    </source>
</evidence>